<evidence type="ECO:0000313" key="2">
    <source>
        <dbReference type="Proteomes" id="UP000199035"/>
    </source>
</evidence>
<proteinExistence type="predicted"/>
<dbReference type="AlphaFoldDB" id="A0A1H3KVA0"/>
<dbReference type="Pfam" id="PF04463">
    <property type="entry name" value="2-thiour_desulf"/>
    <property type="match status" value="1"/>
</dbReference>
<evidence type="ECO:0000313" key="1">
    <source>
        <dbReference type="EMBL" id="SDY55946.1"/>
    </source>
</evidence>
<dbReference type="EMBL" id="FNPK01000014">
    <property type="protein sequence ID" value="SDY55946.1"/>
    <property type="molecule type" value="Genomic_DNA"/>
</dbReference>
<protein>
    <submittedName>
        <fullName evidence="1">Uncharacterized conserved protein YbbK, DUF523 family</fullName>
    </submittedName>
</protein>
<accession>A0A1H3KVA0</accession>
<dbReference type="PANTHER" id="PTHR30087:SF1">
    <property type="entry name" value="HYPOTHETICAL CYTOSOLIC PROTEIN"/>
    <property type="match status" value="1"/>
</dbReference>
<keyword evidence="2" id="KW-1185">Reference proteome</keyword>
<dbReference type="PANTHER" id="PTHR30087">
    <property type="entry name" value="INNER MEMBRANE PROTEIN"/>
    <property type="match status" value="1"/>
</dbReference>
<gene>
    <name evidence="1" type="ORF">SAMN05421643_11447</name>
</gene>
<reference evidence="2" key="1">
    <citation type="submission" date="2016-10" db="EMBL/GenBank/DDBJ databases">
        <authorList>
            <person name="Varghese N."/>
            <person name="Submissions S."/>
        </authorList>
    </citation>
    <scope>NUCLEOTIDE SEQUENCE [LARGE SCALE GENOMIC DNA]</scope>
    <source>
        <strain evidence="2">ANC 5109</strain>
    </source>
</reference>
<name>A0A1H3KVA0_9GAMM</name>
<organism evidence="1 2">
    <name type="scientific">Acinetobacter kyonggiensis</name>
    <dbReference type="NCBI Taxonomy" id="595670"/>
    <lineage>
        <taxon>Bacteria</taxon>
        <taxon>Pseudomonadati</taxon>
        <taxon>Pseudomonadota</taxon>
        <taxon>Gammaproteobacteria</taxon>
        <taxon>Moraxellales</taxon>
        <taxon>Moraxellaceae</taxon>
        <taxon>Acinetobacter</taxon>
    </lineage>
</organism>
<dbReference type="STRING" id="595670.SAMN05421643_11447"/>
<dbReference type="RefSeq" id="WP_086184097.1">
    <property type="nucleotide sequence ID" value="NZ_FNPK01000014.1"/>
</dbReference>
<dbReference type="Proteomes" id="UP000199035">
    <property type="component" value="Unassembled WGS sequence"/>
</dbReference>
<dbReference type="InterPro" id="IPR007553">
    <property type="entry name" value="2-thiour_desulf"/>
</dbReference>
<sequence length="155" mass="16796">MYLISACLAGEAVRYDGKSYLHDQIQHLIELKQVITACPEVLAGLSIPRKPAEIFGGTGEDVLTGRAQVIDLDGVDVTHAFIEGAYQTLALAQQHHVSTVVLKENSPSCGSNFIYDGTFSNQKVSAMGVTTALLRQHGFNVISETAFFELFHPST</sequence>